<dbReference type="GO" id="GO:0005634">
    <property type="term" value="C:nucleus"/>
    <property type="evidence" value="ECO:0007669"/>
    <property type="project" value="UniProtKB-SubCell"/>
</dbReference>
<dbReference type="GO" id="GO:0043565">
    <property type="term" value="F:sequence-specific DNA binding"/>
    <property type="evidence" value="ECO:0007669"/>
    <property type="project" value="InterPro"/>
</dbReference>
<proteinExistence type="predicted"/>
<feature type="domain" description="WRKY" evidence="8">
    <location>
        <begin position="370"/>
        <end position="435"/>
    </location>
</feature>
<dbReference type="Proteomes" id="UP001189122">
    <property type="component" value="Unassembled WGS sequence"/>
</dbReference>
<reference evidence="9 10" key="1">
    <citation type="submission" date="2019-12" db="EMBL/GenBank/DDBJ databases">
        <authorList>
            <person name="Scholz U."/>
            <person name="Mascher M."/>
            <person name="Fiebig A."/>
        </authorList>
    </citation>
    <scope>NUCLEOTIDE SEQUENCE</scope>
</reference>
<dbReference type="EMBL" id="CACRZD030000001">
    <property type="protein sequence ID" value="CAA6654829.1"/>
    <property type="molecule type" value="Genomic_DNA"/>
</dbReference>
<accession>A0A7I8IAV3</accession>
<dbReference type="InterPro" id="IPR003657">
    <property type="entry name" value="WRKY_dom"/>
</dbReference>
<keyword evidence="4" id="KW-0238">DNA-binding</keyword>
<dbReference type="FunFam" id="2.20.25.80:FF:000006">
    <property type="entry name" value="WRKY transcription factor"/>
    <property type="match status" value="2"/>
</dbReference>
<dbReference type="PROSITE" id="PS50811">
    <property type="entry name" value="WRKY"/>
    <property type="match status" value="2"/>
</dbReference>
<name>A0A7I8IAV3_SPIIN</name>
<organism evidence="9">
    <name type="scientific">Spirodela intermedia</name>
    <name type="common">Intermediate duckweed</name>
    <dbReference type="NCBI Taxonomy" id="51605"/>
    <lineage>
        <taxon>Eukaryota</taxon>
        <taxon>Viridiplantae</taxon>
        <taxon>Streptophyta</taxon>
        <taxon>Embryophyta</taxon>
        <taxon>Tracheophyta</taxon>
        <taxon>Spermatophyta</taxon>
        <taxon>Magnoliopsida</taxon>
        <taxon>Liliopsida</taxon>
        <taxon>Araceae</taxon>
        <taxon>Lemnoideae</taxon>
        <taxon>Spirodela</taxon>
    </lineage>
</organism>
<dbReference type="InterPro" id="IPR036576">
    <property type="entry name" value="WRKY_dom_sf"/>
</dbReference>
<dbReference type="AlphaFoldDB" id="A0A7I8IAV3"/>
<dbReference type="Pfam" id="PF03106">
    <property type="entry name" value="WRKY"/>
    <property type="match status" value="2"/>
</dbReference>
<evidence type="ECO:0000313" key="10">
    <source>
        <dbReference type="Proteomes" id="UP001189122"/>
    </source>
</evidence>
<evidence type="ECO:0000256" key="5">
    <source>
        <dbReference type="ARBA" id="ARBA00023163"/>
    </source>
</evidence>
<keyword evidence="10" id="KW-1185">Reference proteome</keyword>
<protein>
    <recommendedName>
        <fullName evidence="8">WRKY domain-containing protein</fullName>
    </recommendedName>
</protein>
<keyword evidence="2" id="KW-0677">Repeat</keyword>
<dbReference type="PANTHER" id="PTHR31221:SF193">
    <property type="entry name" value="WRKY TRANSCRIPTION FACTOR PROTEIN 1-RELATED"/>
    <property type="match status" value="1"/>
</dbReference>
<feature type="domain" description="WRKY" evidence="8">
    <location>
        <begin position="189"/>
        <end position="234"/>
    </location>
</feature>
<dbReference type="GO" id="GO:0003700">
    <property type="term" value="F:DNA-binding transcription factor activity"/>
    <property type="evidence" value="ECO:0007669"/>
    <property type="project" value="InterPro"/>
</dbReference>
<feature type="region of interest" description="Disordered" evidence="7">
    <location>
        <begin position="246"/>
        <end position="280"/>
    </location>
</feature>
<dbReference type="SMART" id="SM00774">
    <property type="entry name" value="WRKY"/>
    <property type="match status" value="2"/>
</dbReference>
<keyword evidence="3" id="KW-0805">Transcription regulation</keyword>
<keyword evidence="5" id="KW-0804">Transcription</keyword>
<dbReference type="Gene3D" id="2.20.25.80">
    <property type="entry name" value="WRKY domain"/>
    <property type="match status" value="2"/>
</dbReference>
<keyword evidence="6" id="KW-0539">Nucleus</keyword>
<gene>
    <name evidence="9" type="ORF">SI7747_01001419</name>
</gene>
<evidence type="ECO:0000256" key="6">
    <source>
        <dbReference type="ARBA" id="ARBA00023242"/>
    </source>
</evidence>
<evidence type="ECO:0000313" key="9">
    <source>
        <dbReference type="EMBL" id="CAA2615057.1"/>
    </source>
</evidence>
<dbReference type="EMBL" id="LR743588">
    <property type="protein sequence ID" value="CAA2615057.1"/>
    <property type="molecule type" value="Genomic_DNA"/>
</dbReference>
<sequence>MEAKDEERPVIARPVASRPFKKFRTFTEFLTDAIHASPSALDPEMPVPIKPKITRLTTSATCSSVEDFLSMDGDSASTMPDSCDYSVRPSRSDGNLSIIHKPTAKLVSRSTVFLEKMGDTNICQTISEQLQSQIHHPEKRRRQLQYPQTSIADQYQEPKFNALRQSMEPPKDFGRTLEEDLKPQLSMNSGDQISHDGYNWRKYGQKQVKGSEYPRSYYKCTHPSCPVKKKIERSLNGQIEGIIYRSTSQGRSASDGYGRDDGAQPLTNDESEGRVESASEVGCSITDSYSGKALTNVELTTEQAYNTQIGTSESCGFGRAVCEEEGLMNAVRREGTLLESHSPPPRVSSLLASGTTKALPESHTVVQTSPESSATGDGYQWRKYGQKVVKGNPYPRSYYKCSAPKCNVRKHVERAWDDPNSVITTYEGKHNHEIPAINPNPDGPEQEPLAATKKPRQ</sequence>
<dbReference type="InterPro" id="IPR044810">
    <property type="entry name" value="WRKY_plant"/>
</dbReference>
<evidence type="ECO:0000256" key="4">
    <source>
        <dbReference type="ARBA" id="ARBA00023125"/>
    </source>
</evidence>
<evidence type="ECO:0000256" key="1">
    <source>
        <dbReference type="ARBA" id="ARBA00004123"/>
    </source>
</evidence>
<feature type="region of interest" description="Disordered" evidence="7">
    <location>
        <begin position="426"/>
        <end position="457"/>
    </location>
</feature>
<comment type="subcellular location">
    <subcellularLocation>
        <location evidence="1">Nucleus</location>
    </subcellularLocation>
</comment>
<evidence type="ECO:0000256" key="7">
    <source>
        <dbReference type="SAM" id="MobiDB-lite"/>
    </source>
</evidence>
<evidence type="ECO:0000256" key="3">
    <source>
        <dbReference type="ARBA" id="ARBA00023015"/>
    </source>
</evidence>
<dbReference type="PANTHER" id="PTHR31221">
    <property type="entry name" value="WRKY TRANSCRIPTION FACTOR PROTEIN 1-RELATED"/>
    <property type="match status" value="1"/>
</dbReference>
<evidence type="ECO:0000259" key="8">
    <source>
        <dbReference type="PROSITE" id="PS50811"/>
    </source>
</evidence>
<evidence type="ECO:0000256" key="2">
    <source>
        <dbReference type="ARBA" id="ARBA00022737"/>
    </source>
</evidence>
<dbReference type="SUPFAM" id="SSF118290">
    <property type="entry name" value="WRKY DNA-binding domain"/>
    <property type="match status" value="2"/>
</dbReference>